<reference evidence="4 5" key="1">
    <citation type="submission" date="2018-08" db="EMBL/GenBank/DDBJ databases">
        <title>Genomic taxonomy of the Vibrionaceae family.</title>
        <authorList>
            <person name="Gomez-Gil B."/>
            <person name="Tanaka M."/>
            <person name="Sawabe T."/>
            <person name="Enciso-Ibarra K."/>
        </authorList>
    </citation>
    <scope>NUCLEOTIDE SEQUENCE [LARGE SCALE GENOMIC DNA]</scope>
    <source>
        <strain evidence="4 5">CAIM 1831</strain>
    </source>
</reference>
<evidence type="ECO:0000313" key="5">
    <source>
        <dbReference type="Proteomes" id="UP000262832"/>
    </source>
</evidence>
<dbReference type="InterPro" id="IPR050680">
    <property type="entry name" value="YpeA/RimI_acetyltransf"/>
</dbReference>
<evidence type="ECO:0000313" key="4">
    <source>
        <dbReference type="EMBL" id="AXY02903.1"/>
    </source>
</evidence>
<keyword evidence="1" id="KW-0808">Transferase</keyword>
<keyword evidence="2" id="KW-0012">Acyltransferase</keyword>
<dbReference type="EMBL" id="CP032094">
    <property type="protein sequence ID" value="AXY02903.1"/>
    <property type="molecule type" value="Genomic_DNA"/>
</dbReference>
<dbReference type="CDD" id="cd04301">
    <property type="entry name" value="NAT_SF"/>
    <property type="match status" value="1"/>
</dbReference>
<accession>A0ABM6YYV1</accession>
<protein>
    <submittedName>
        <fullName evidence="4">GNAT family N-acetyltransferase</fullName>
    </submittedName>
</protein>
<dbReference type="InterPro" id="IPR000182">
    <property type="entry name" value="GNAT_dom"/>
</dbReference>
<dbReference type="RefSeq" id="WP_128812810.1">
    <property type="nucleotide sequence ID" value="NZ_AP024166.1"/>
</dbReference>
<name>A0ABM6YYV1_9VIBR</name>
<feature type="domain" description="N-acetyltransferase" evidence="3">
    <location>
        <begin position="1"/>
        <end position="166"/>
    </location>
</feature>
<sequence length="182" mass="21223">MELRQAEYKDYERIACLHAESWKRHYREILSDAYLESEAFDDKLLIWQTRLTNPPFNQNIVLAEEGGLLLGFVCVFGNHDFERGSFIEALHVDDSYRGRGIGKQLLLAVAEWQQQYFKDLGLYLEVVAKNDQAIEFYKHIGGQECIERHWKTPEGREAIEKVFRWSNAQSLVSGIEESTIYS</sequence>
<dbReference type="InterPro" id="IPR016181">
    <property type="entry name" value="Acyl_CoA_acyltransferase"/>
</dbReference>
<dbReference type="SUPFAM" id="SSF55729">
    <property type="entry name" value="Acyl-CoA N-acyltransferases (Nat)"/>
    <property type="match status" value="1"/>
</dbReference>
<keyword evidence="5" id="KW-1185">Reference proteome</keyword>
<evidence type="ECO:0000259" key="3">
    <source>
        <dbReference type="PROSITE" id="PS51186"/>
    </source>
</evidence>
<dbReference type="PROSITE" id="PS51186">
    <property type="entry name" value="GNAT"/>
    <property type="match status" value="1"/>
</dbReference>
<organism evidence="4 5">
    <name type="scientific">Vibrio alfacsensis</name>
    <dbReference type="NCBI Taxonomy" id="1074311"/>
    <lineage>
        <taxon>Bacteria</taxon>
        <taxon>Pseudomonadati</taxon>
        <taxon>Pseudomonadota</taxon>
        <taxon>Gammaproteobacteria</taxon>
        <taxon>Vibrionales</taxon>
        <taxon>Vibrionaceae</taxon>
        <taxon>Vibrio</taxon>
    </lineage>
</organism>
<dbReference type="PANTHER" id="PTHR43420">
    <property type="entry name" value="ACETYLTRANSFERASE"/>
    <property type="match status" value="1"/>
</dbReference>
<dbReference type="Gene3D" id="3.40.630.30">
    <property type="match status" value="1"/>
</dbReference>
<dbReference type="Pfam" id="PF00583">
    <property type="entry name" value="Acetyltransf_1"/>
    <property type="match status" value="1"/>
</dbReference>
<evidence type="ECO:0000256" key="1">
    <source>
        <dbReference type="ARBA" id="ARBA00022679"/>
    </source>
</evidence>
<gene>
    <name evidence="4" type="ORF">D1115_18200</name>
</gene>
<dbReference type="Proteomes" id="UP000262832">
    <property type="component" value="Chromosome II"/>
</dbReference>
<proteinExistence type="predicted"/>
<evidence type="ECO:0000256" key="2">
    <source>
        <dbReference type="ARBA" id="ARBA00023315"/>
    </source>
</evidence>